<feature type="region of interest" description="Disordered" evidence="1">
    <location>
        <begin position="84"/>
        <end position="113"/>
    </location>
</feature>
<evidence type="ECO:0000313" key="2">
    <source>
        <dbReference type="EMBL" id="GER57794.1"/>
    </source>
</evidence>
<comment type="caution">
    <text evidence="2">The sequence shown here is derived from an EMBL/GenBank/DDBJ whole genome shotgun (WGS) entry which is preliminary data.</text>
</comment>
<protein>
    <submittedName>
        <fullName evidence="2">2-deoxy-D-gluconate 3-dehydrogenase</fullName>
    </submittedName>
</protein>
<evidence type="ECO:0000313" key="3">
    <source>
        <dbReference type="Proteomes" id="UP000325081"/>
    </source>
</evidence>
<gene>
    <name evidence="2" type="ORF">STAS_35623</name>
</gene>
<sequence>MAVVREVEDGLVAPKGIGRPIIGSGGGLGSVVSSEPYAGPVSVGVSYLSRVFAPRAAADAAVLHLPLLQWVHIYYITRTSVQKGSHRLNTRHNQQLKTWEDRSEDHLEPTPTG</sequence>
<keyword evidence="3" id="KW-1185">Reference proteome</keyword>
<evidence type="ECO:0000256" key="1">
    <source>
        <dbReference type="SAM" id="MobiDB-lite"/>
    </source>
</evidence>
<proteinExistence type="predicted"/>
<feature type="compositionally biased region" description="Basic and acidic residues" evidence="1">
    <location>
        <begin position="98"/>
        <end position="113"/>
    </location>
</feature>
<reference evidence="3" key="1">
    <citation type="journal article" date="2019" name="Curr. Biol.">
        <title>Genome Sequence of Striga asiatica Provides Insight into the Evolution of Plant Parasitism.</title>
        <authorList>
            <person name="Yoshida S."/>
            <person name="Kim S."/>
            <person name="Wafula E.K."/>
            <person name="Tanskanen J."/>
            <person name="Kim Y.M."/>
            <person name="Honaas L."/>
            <person name="Yang Z."/>
            <person name="Spallek T."/>
            <person name="Conn C.E."/>
            <person name="Ichihashi Y."/>
            <person name="Cheong K."/>
            <person name="Cui S."/>
            <person name="Der J.P."/>
            <person name="Gundlach H."/>
            <person name="Jiao Y."/>
            <person name="Hori C."/>
            <person name="Ishida J.K."/>
            <person name="Kasahara H."/>
            <person name="Kiba T."/>
            <person name="Kim M.S."/>
            <person name="Koo N."/>
            <person name="Laohavisit A."/>
            <person name="Lee Y.H."/>
            <person name="Lumba S."/>
            <person name="McCourt P."/>
            <person name="Mortimer J.C."/>
            <person name="Mutuku J.M."/>
            <person name="Nomura T."/>
            <person name="Sasaki-Sekimoto Y."/>
            <person name="Seto Y."/>
            <person name="Wang Y."/>
            <person name="Wakatake T."/>
            <person name="Sakakibara H."/>
            <person name="Demura T."/>
            <person name="Yamaguchi S."/>
            <person name="Yoneyama K."/>
            <person name="Manabe R.I."/>
            <person name="Nelson D.C."/>
            <person name="Schulman A.H."/>
            <person name="Timko M.P."/>
            <person name="dePamphilis C.W."/>
            <person name="Choi D."/>
            <person name="Shirasu K."/>
        </authorList>
    </citation>
    <scope>NUCLEOTIDE SEQUENCE [LARGE SCALE GENOMIC DNA]</scope>
    <source>
        <strain evidence="3">cv. UVA1</strain>
    </source>
</reference>
<dbReference type="AlphaFoldDB" id="A0A5A7RKV3"/>
<organism evidence="2 3">
    <name type="scientific">Striga asiatica</name>
    <name type="common">Asiatic witchweed</name>
    <name type="synonym">Buchnera asiatica</name>
    <dbReference type="NCBI Taxonomy" id="4170"/>
    <lineage>
        <taxon>Eukaryota</taxon>
        <taxon>Viridiplantae</taxon>
        <taxon>Streptophyta</taxon>
        <taxon>Embryophyta</taxon>
        <taxon>Tracheophyta</taxon>
        <taxon>Spermatophyta</taxon>
        <taxon>Magnoliopsida</taxon>
        <taxon>eudicotyledons</taxon>
        <taxon>Gunneridae</taxon>
        <taxon>Pentapetalae</taxon>
        <taxon>asterids</taxon>
        <taxon>lamiids</taxon>
        <taxon>Lamiales</taxon>
        <taxon>Orobanchaceae</taxon>
        <taxon>Buchnereae</taxon>
        <taxon>Striga</taxon>
    </lineage>
</organism>
<dbReference type="Proteomes" id="UP000325081">
    <property type="component" value="Unassembled WGS sequence"/>
</dbReference>
<name>A0A5A7RKV3_STRAF</name>
<dbReference type="EMBL" id="BKCP01013625">
    <property type="protein sequence ID" value="GER57794.1"/>
    <property type="molecule type" value="Genomic_DNA"/>
</dbReference>
<accession>A0A5A7RKV3</accession>